<organism evidence="5 6">
    <name type="scientific">Roseimaritima ulvae</name>
    <dbReference type="NCBI Taxonomy" id="980254"/>
    <lineage>
        <taxon>Bacteria</taxon>
        <taxon>Pseudomonadati</taxon>
        <taxon>Planctomycetota</taxon>
        <taxon>Planctomycetia</taxon>
        <taxon>Pirellulales</taxon>
        <taxon>Pirellulaceae</taxon>
        <taxon>Roseimaritima</taxon>
    </lineage>
</organism>
<dbReference type="EC" id="1.4.3.19" evidence="5"/>
<dbReference type="OrthoDB" id="9794226at2"/>
<dbReference type="SUPFAM" id="SSF51905">
    <property type="entry name" value="FAD/NAD(P)-binding domain"/>
    <property type="match status" value="1"/>
</dbReference>
<feature type="domain" description="FAD dependent oxidoreductase" evidence="4">
    <location>
        <begin position="5"/>
        <end position="354"/>
    </location>
</feature>
<evidence type="ECO:0000256" key="1">
    <source>
        <dbReference type="ARBA" id="ARBA00004948"/>
    </source>
</evidence>
<keyword evidence="2" id="KW-0784">Thiamine biosynthesis</keyword>
<comment type="pathway">
    <text evidence="1">Cofactor biosynthesis; thiamine diphosphate biosynthesis.</text>
</comment>
<evidence type="ECO:0000313" key="5">
    <source>
        <dbReference type="EMBL" id="QEG42877.1"/>
    </source>
</evidence>
<evidence type="ECO:0000259" key="4">
    <source>
        <dbReference type="Pfam" id="PF01266"/>
    </source>
</evidence>
<evidence type="ECO:0000313" key="6">
    <source>
        <dbReference type="Proteomes" id="UP000325286"/>
    </source>
</evidence>
<dbReference type="KEGG" id="rul:UC8_49190"/>
<dbReference type="GO" id="GO:0043799">
    <property type="term" value="F:glycine oxidase activity"/>
    <property type="evidence" value="ECO:0007669"/>
    <property type="project" value="UniProtKB-EC"/>
</dbReference>
<dbReference type="InterPro" id="IPR012727">
    <property type="entry name" value="Gly_oxidase_ThiO"/>
</dbReference>
<name>A0A5B9QUZ6_9BACT</name>
<dbReference type="PANTHER" id="PTHR13847:SF289">
    <property type="entry name" value="GLYCINE OXIDASE"/>
    <property type="match status" value="1"/>
</dbReference>
<dbReference type="AlphaFoldDB" id="A0A5B9QUZ6"/>
<dbReference type="Gene3D" id="3.50.50.60">
    <property type="entry name" value="FAD/NAD(P)-binding domain"/>
    <property type="match status" value="1"/>
</dbReference>
<dbReference type="GO" id="GO:0050660">
    <property type="term" value="F:flavin adenine dinucleotide binding"/>
    <property type="evidence" value="ECO:0007669"/>
    <property type="project" value="InterPro"/>
</dbReference>
<dbReference type="NCBIfam" id="TIGR02352">
    <property type="entry name" value="thiamin_ThiO"/>
    <property type="match status" value="1"/>
</dbReference>
<dbReference type="InterPro" id="IPR036188">
    <property type="entry name" value="FAD/NAD-bd_sf"/>
</dbReference>
<dbReference type="PANTHER" id="PTHR13847">
    <property type="entry name" value="SARCOSINE DEHYDROGENASE-RELATED"/>
    <property type="match status" value="1"/>
</dbReference>
<dbReference type="SUPFAM" id="SSF54373">
    <property type="entry name" value="FAD-linked reductases, C-terminal domain"/>
    <property type="match status" value="1"/>
</dbReference>
<accession>A0A5B9QUZ6</accession>
<dbReference type="Gene3D" id="3.30.9.10">
    <property type="entry name" value="D-Amino Acid Oxidase, subunit A, domain 2"/>
    <property type="match status" value="1"/>
</dbReference>
<proteinExistence type="predicted"/>
<dbReference type="RefSeq" id="WP_084426401.1">
    <property type="nucleotide sequence ID" value="NZ_CP042914.1"/>
</dbReference>
<dbReference type="InterPro" id="IPR006076">
    <property type="entry name" value="FAD-dep_OxRdtase"/>
</dbReference>
<dbReference type="GO" id="GO:0009228">
    <property type="term" value="P:thiamine biosynthetic process"/>
    <property type="evidence" value="ECO:0007669"/>
    <property type="project" value="UniProtKB-KW"/>
</dbReference>
<dbReference type="GO" id="GO:0009229">
    <property type="term" value="P:thiamine diphosphate biosynthetic process"/>
    <property type="evidence" value="ECO:0007669"/>
    <property type="project" value="UniProtKB-UniPathway"/>
</dbReference>
<evidence type="ECO:0000256" key="2">
    <source>
        <dbReference type="ARBA" id="ARBA00022977"/>
    </source>
</evidence>
<dbReference type="UniPathway" id="UPA00060"/>
<dbReference type="Pfam" id="PF01266">
    <property type="entry name" value="DAO"/>
    <property type="match status" value="1"/>
</dbReference>
<dbReference type="EMBL" id="CP042914">
    <property type="protein sequence ID" value="QEG42877.1"/>
    <property type="molecule type" value="Genomic_DNA"/>
</dbReference>
<gene>
    <name evidence="5" type="primary">thiO</name>
    <name evidence="5" type="ORF">UC8_49190</name>
</gene>
<reference evidence="5 6" key="1">
    <citation type="submission" date="2019-08" db="EMBL/GenBank/DDBJ databases">
        <title>Deep-cultivation of Planctomycetes and their phenomic and genomic characterization uncovers novel biology.</title>
        <authorList>
            <person name="Wiegand S."/>
            <person name="Jogler M."/>
            <person name="Boedeker C."/>
            <person name="Pinto D."/>
            <person name="Vollmers J."/>
            <person name="Rivas-Marin E."/>
            <person name="Kohn T."/>
            <person name="Peeters S.H."/>
            <person name="Heuer A."/>
            <person name="Rast P."/>
            <person name="Oberbeckmann S."/>
            <person name="Bunk B."/>
            <person name="Jeske O."/>
            <person name="Meyerdierks A."/>
            <person name="Storesund J.E."/>
            <person name="Kallscheuer N."/>
            <person name="Luecker S."/>
            <person name="Lage O.M."/>
            <person name="Pohl T."/>
            <person name="Merkel B.J."/>
            <person name="Hornburger P."/>
            <person name="Mueller R.-W."/>
            <person name="Bruemmer F."/>
            <person name="Labrenz M."/>
            <person name="Spormann A.M."/>
            <person name="Op den Camp H."/>
            <person name="Overmann J."/>
            <person name="Amann R."/>
            <person name="Jetten M.S.M."/>
            <person name="Mascher T."/>
            <person name="Medema M.H."/>
            <person name="Devos D.P."/>
            <person name="Kaster A.-K."/>
            <person name="Ovreas L."/>
            <person name="Rohde M."/>
            <person name="Galperin M.Y."/>
            <person name="Jogler C."/>
        </authorList>
    </citation>
    <scope>NUCLEOTIDE SEQUENCE [LARGE SCALE GENOMIC DNA]</scope>
    <source>
        <strain evidence="5 6">UC8</strain>
    </source>
</reference>
<evidence type="ECO:0000256" key="3">
    <source>
        <dbReference type="ARBA" id="ARBA00023002"/>
    </source>
</evidence>
<dbReference type="Proteomes" id="UP000325286">
    <property type="component" value="Chromosome"/>
</dbReference>
<protein>
    <submittedName>
        <fullName evidence="5">Glycine oxidase</fullName>
        <ecNumber evidence="5">1.4.3.19</ecNumber>
    </submittedName>
</protein>
<keyword evidence="3 5" id="KW-0560">Oxidoreductase</keyword>
<sequence>MTHSDLTVVGGGVMGLSIAWEAVRRGLQVTLLERDTIGRGTSWTAAGILPPANDRTTADPFDRLRGLSHRLHPQWAAELRATTGIDNGLRHCGGLYLAMSPGEAAALIGLQQYWQAYDIQATRYDTAQLLADEPNLGQGAAATRLRTAFLLPDEYQIRSPDHLRALRAACQQAGVRLHASTLVRKFTERGRAVELETDGQTFHSDAAVLAGGAWSSAIATASGVDFDIIPVRGQMLLYRLPQPPFRRVINEGNRYFVPRDDGHLLVGSYEEEVGFRTDTTPAAIATLRQWAEGLYPDLQPIEPIRTWAGLRPNTIDGFPYIGRVPDRQRLFVATGHFRSGMHLSCGTAVAIVDLLTDTPPSLDLDAFRIGRG</sequence>
<dbReference type="GO" id="GO:0005737">
    <property type="term" value="C:cytoplasm"/>
    <property type="evidence" value="ECO:0007669"/>
    <property type="project" value="TreeGrafter"/>
</dbReference>
<keyword evidence="6" id="KW-1185">Reference proteome</keyword>